<dbReference type="AlphaFoldDB" id="A0A3N4JY94"/>
<proteinExistence type="predicted"/>
<accession>A0A3N4JY94</accession>
<protein>
    <submittedName>
        <fullName evidence="1">Uncharacterized protein</fullName>
    </submittedName>
</protein>
<reference evidence="1 2" key="1">
    <citation type="journal article" date="2018" name="Nat. Ecol. Evol.">
        <title>Pezizomycetes genomes reveal the molecular basis of ectomycorrhizal truffle lifestyle.</title>
        <authorList>
            <person name="Murat C."/>
            <person name="Payen T."/>
            <person name="Noel B."/>
            <person name="Kuo A."/>
            <person name="Morin E."/>
            <person name="Chen J."/>
            <person name="Kohler A."/>
            <person name="Krizsan K."/>
            <person name="Balestrini R."/>
            <person name="Da Silva C."/>
            <person name="Montanini B."/>
            <person name="Hainaut M."/>
            <person name="Levati E."/>
            <person name="Barry K.W."/>
            <person name="Belfiori B."/>
            <person name="Cichocki N."/>
            <person name="Clum A."/>
            <person name="Dockter R.B."/>
            <person name="Fauchery L."/>
            <person name="Guy J."/>
            <person name="Iotti M."/>
            <person name="Le Tacon F."/>
            <person name="Lindquist E.A."/>
            <person name="Lipzen A."/>
            <person name="Malagnac F."/>
            <person name="Mello A."/>
            <person name="Molinier V."/>
            <person name="Miyauchi S."/>
            <person name="Poulain J."/>
            <person name="Riccioni C."/>
            <person name="Rubini A."/>
            <person name="Sitrit Y."/>
            <person name="Splivallo R."/>
            <person name="Traeger S."/>
            <person name="Wang M."/>
            <person name="Zifcakova L."/>
            <person name="Wipf D."/>
            <person name="Zambonelli A."/>
            <person name="Paolocci F."/>
            <person name="Nowrousian M."/>
            <person name="Ottonello S."/>
            <person name="Baldrian P."/>
            <person name="Spatafora J.W."/>
            <person name="Henrissat B."/>
            <person name="Nagy L.G."/>
            <person name="Aury J.M."/>
            <person name="Wincker P."/>
            <person name="Grigoriev I.V."/>
            <person name="Bonfante P."/>
            <person name="Martin F.M."/>
        </authorList>
    </citation>
    <scope>NUCLEOTIDE SEQUENCE [LARGE SCALE GENOMIC DNA]</scope>
    <source>
        <strain evidence="1 2">120613-1</strain>
    </source>
</reference>
<gene>
    <name evidence="1" type="ORF">L873DRAFT_1801342</name>
</gene>
<dbReference type="Proteomes" id="UP000276215">
    <property type="component" value="Unassembled WGS sequence"/>
</dbReference>
<evidence type="ECO:0000313" key="1">
    <source>
        <dbReference type="EMBL" id="RPB03197.1"/>
    </source>
</evidence>
<dbReference type="EMBL" id="ML120364">
    <property type="protein sequence ID" value="RPB03197.1"/>
    <property type="molecule type" value="Genomic_DNA"/>
</dbReference>
<evidence type="ECO:0000313" key="2">
    <source>
        <dbReference type="Proteomes" id="UP000276215"/>
    </source>
</evidence>
<name>A0A3N4JY94_9PEZI</name>
<organism evidence="1 2">
    <name type="scientific">Choiromyces venosus 120613-1</name>
    <dbReference type="NCBI Taxonomy" id="1336337"/>
    <lineage>
        <taxon>Eukaryota</taxon>
        <taxon>Fungi</taxon>
        <taxon>Dikarya</taxon>
        <taxon>Ascomycota</taxon>
        <taxon>Pezizomycotina</taxon>
        <taxon>Pezizomycetes</taxon>
        <taxon>Pezizales</taxon>
        <taxon>Tuberaceae</taxon>
        <taxon>Choiromyces</taxon>
    </lineage>
</organism>
<sequence>MMVARCLFAETVKCSPVSLWCSLLLGAPLTASQMVWLKFATSRKGDQMYLKDSLSNCNSTHPQYSQKIMSEGRVTTK</sequence>
<keyword evidence="2" id="KW-1185">Reference proteome</keyword>